<dbReference type="KEGG" id="zdf:AN401_07130"/>
<dbReference type="Proteomes" id="UP000217763">
    <property type="component" value="Chromosome"/>
</dbReference>
<gene>
    <name evidence="1" type="ORF">AN401_07130</name>
</gene>
<name>A0A291HN56_9GAMM</name>
<sequence length="155" mass="17523">MSSRRWKNYQPSTLRSALEGCKEYAREQHNLSVERIAADMGLTDHWVLYKWISSGRMPAPMVIAYERVCGINLVSRWMAAHTGKLLIDMPTGRKADAEDIQGLQQLLHSVTGLLMEFYAERAEAEPTLAGIQNAMQALAWHKGNVQQHASPQLEF</sequence>
<proteinExistence type="predicted"/>
<dbReference type="EMBL" id="CP012621">
    <property type="protein sequence ID" value="ATG73656.1"/>
    <property type="molecule type" value="Genomic_DNA"/>
</dbReference>
<protein>
    <submittedName>
        <fullName evidence="1">Uncharacterized protein</fullName>
    </submittedName>
</protein>
<evidence type="ECO:0000313" key="1">
    <source>
        <dbReference type="EMBL" id="ATG73656.1"/>
    </source>
</evidence>
<accession>A0A291HN56</accession>
<evidence type="ECO:0000313" key="2">
    <source>
        <dbReference type="Proteomes" id="UP000217763"/>
    </source>
</evidence>
<dbReference type="AlphaFoldDB" id="A0A291HN56"/>
<dbReference type="RefSeq" id="WP_096778930.1">
    <property type="nucleotide sequence ID" value="NZ_CP012621.1"/>
</dbReference>
<keyword evidence="2" id="KW-1185">Reference proteome</keyword>
<reference evidence="2" key="1">
    <citation type="submission" date="2015-09" db="EMBL/GenBank/DDBJ databases">
        <authorList>
            <person name="Shao Z."/>
            <person name="Wang L."/>
        </authorList>
    </citation>
    <scope>NUCLEOTIDE SEQUENCE [LARGE SCALE GENOMIC DNA]</scope>
    <source>
        <strain evidence="2">F13-1</strain>
    </source>
</reference>
<organism evidence="1 2">
    <name type="scientific">Zobellella denitrificans</name>
    <dbReference type="NCBI Taxonomy" id="347534"/>
    <lineage>
        <taxon>Bacteria</taxon>
        <taxon>Pseudomonadati</taxon>
        <taxon>Pseudomonadota</taxon>
        <taxon>Gammaproteobacteria</taxon>
        <taxon>Aeromonadales</taxon>
        <taxon>Aeromonadaceae</taxon>
        <taxon>Zobellella</taxon>
    </lineage>
</organism>